<protein>
    <submittedName>
        <fullName evidence="1">Purine permease plant protein</fullName>
    </submittedName>
</protein>
<dbReference type="Proteomes" id="UP000827976">
    <property type="component" value="Chromosome 18"/>
</dbReference>
<reference evidence="2" key="1">
    <citation type="journal article" date="2022" name="Nat. Commun.">
        <title>Chromosome evolution and the genetic basis of agronomically important traits in greater yam.</title>
        <authorList>
            <person name="Bredeson J.V."/>
            <person name="Lyons J.B."/>
            <person name="Oniyinde I.O."/>
            <person name="Okereke N.R."/>
            <person name="Kolade O."/>
            <person name="Nnabue I."/>
            <person name="Nwadili C.O."/>
            <person name="Hribova E."/>
            <person name="Parker M."/>
            <person name="Nwogha J."/>
            <person name="Shu S."/>
            <person name="Carlson J."/>
            <person name="Kariba R."/>
            <person name="Muthemba S."/>
            <person name="Knop K."/>
            <person name="Barton G.J."/>
            <person name="Sherwood A.V."/>
            <person name="Lopez-Montes A."/>
            <person name="Asiedu R."/>
            <person name="Jamnadass R."/>
            <person name="Muchugi A."/>
            <person name="Goodstein D."/>
            <person name="Egesi C.N."/>
            <person name="Featherston J."/>
            <person name="Asfaw A."/>
            <person name="Simpson G.G."/>
            <person name="Dolezel J."/>
            <person name="Hendre P.S."/>
            <person name="Van Deynze A."/>
            <person name="Kumar P.L."/>
            <person name="Obidiegwu J.E."/>
            <person name="Bhattacharjee R."/>
            <person name="Rokhsar D.S."/>
        </authorList>
    </citation>
    <scope>NUCLEOTIDE SEQUENCE [LARGE SCALE GENOMIC DNA]</scope>
    <source>
        <strain evidence="2">cv. TDa95/00328</strain>
    </source>
</reference>
<evidence type="ECO:0000313" key="1">
    <source>
        <dbReference type="EMBL" id="KAH7655522.1"/>
    </source>
</evidence>
<proteinExistence type="predicted"/>
<organism evidence="1 2">
    <name type="scientific">Dioscorea alata</name>
    <name type="common">Purple yam</name>
    <dbReference type="NCBI Taxonomy" id="55571"/>
    <lineage>
        <taxon>Eukaryota</taxon>
        <taxon>Viridiplantae</taxon>
        <taxon>Streptophyta</taxon>
        <taxon>Embryophyta</taxon>
        <taxon>Tracheophyta</taxon>
        <taxon>Spermatophyta</taxon>
        <taxon>Magnoliopsida</taxon>
        <taxon>Liliopsida</taxon>
        <taxon>Dioscoreales</taxon>
        <taxon>Dioscoreaceae</taxon>
        <taxon>Dioscorea</taxon>
    </lineage>
</organism>
<evidence type="ECO:0000313" key="2">
    <source>
        <dbReference type="Proteomes" id="UP000827976"/>
    </source>
</evidence>
<dbReference type="EMBL" id="CM037028">
    <property type="protein sequence ID" value="KAH7655522.1"/>
    <property type="molecule type" value="Genomic_DNA"/>
</dbReference>
<sequence>MKEIETQQHQEQEAQHEQEVQVSKTLRRVVLTVNFIMMFLGCTASPLLLRLYFVRGGHRIWLSSWIQTSGFPIVFIPLIISYYHRRKTDKHAKPYLITQNLFLSSLGLGILIGIDNLLYAYGVSYLPVSTSSILISTQLGFTALFAFFIVKQKFTACSINAVALLSFGALILGLNSDGDRPEGESKGEYFEGFFMTLGAAILNAFVYPVVELTYTKANQAITYTLVMEMQLVMGVFATAFGTVGMFIAKDFQVIPREGKAYGLGEFNYYQVLVWSAILWQFCLLGIVGGIHYTSALVTGIFVMVLIPVTEVFAIIFFHEEFNSGKGVSLALFLWGFVSYFYGELKANKKKKKKQQQLAVSVLELPKGTT</sequence>
<comment type="caution">
    <text evidence="1">The sequence shown here is derived from an EMBL/GenBank/DDBJ whole genome shotgun (WGS) entry which is preliminary data.</text>
</comment>
<keyword evidence="2" id="KW-1185">Reference proteome</keyword>
<accession>A0ACB7U5K0</accession>
<gene>
    <name evidence="1" type="ORF">IHE45_18G017000</name>
</gene>
<name>A0ACB7U5K0_DIOAL</name>